<reference evidence="2" key="1">
    <citation type="submission" date="2022-01" db="EMBL/GenBank/DDBJ databases">
        <authorList>
            <person name="Wang Y."/>
        </authorList>
    </citation>
    <scope>NUCLEOTIDE SEQUENCE</scope>
    <source>
        <strain evidence="2">WB101</strain>
    </source>
</reference>
<proteinExistence type="predicted"/>
<gene>
    <name evidence="2" type="ORF">L6773_20870</name>
</gene>
<name>A0ABS9KJM3_9BACT</name>
<accession>A0ABS9KJM3</accession>
<keyword evidence="3" id="KW-1185">Reference proteome</keyword>
<evidence type="ECO:0000256" key="1">
    <source>
        <dbReference type="SAM" id="SignalP"/>
    </source>
</evidence>
<sequence length="275" mass="31724">MKKLFAYLALLSFILMLIPSGQLFAQTLEPEVQEVERNLSNIQSEYNSGFGFNVVMNNFGFGVGAEYRKVVGLSTEMMASFRIGGLRDASEQTFTDYFFGQQIIPNKYQRAFAFPMLLGLRHRLFTNIIQDDYRFFLSASVGPVASFSYPYFKDNNDNGYREQFSNYFESVNDIFTGWSNGDWHFGGAGEMKIGLDIGKNFSRLNSIEFGYYFYYFPDGIQIMMPNQPITEINPETGREQFIVDPETGDLVLQPYFDDQKFFGTPQITFTFGWLW</sequence>
<dbReference type="RefSeq" id="WP_237856585.1">
    <property type="nucleotide sequence ID" value="NZ_JAKLWS010000058.1"/>
</dbReference>
<evidence type="ECO:0000313" key="2">
    <source>
        <dbReference type="EMBL" id="MCG2591036.1"/>
    </source>
</evidence>
<feature type="chain" id="PRO_5045247772" description="Outer membrane protein beta-barrel domain-containing protein" evidence="1">
    <location>
        <begin position="26"/>
        <end position="275"/>
    </location>
</feature>
<keyword evidence="1" id="KW-0732">Signal</keyword>
<protein>
    <recommendedName>
        <fullName evidence="4">Outer membrane protein beta-barrel domain-containing protein</fullName>
    </recommendedName>
</protein>
<evidence type="ECO:0000313" key="3">
    <source>
        <dbReference type="Proteomes" id="UP001165366"/>
    </source>
</evidence>
<dbReference type="EMBL" id="JAKLWS010000058">
    <property type="protein sequence ID" value="MCG2591036.1"/>
    <property type="molecule type" value="Genomic_DNA"/>
</dbReference>
<feature type="signal peptide" evidence="1">
    <location>
        <begin position="1"/>
        <end position="25"/>
    </location>
</feature>
<comment type="caution">
    <text evidence="2">The sequence shown here is derived from an EMBL/GenBank/DDBJ whole genome shotgun (WGS) entry which is preliminary data.</text>
</comment>
<reference evidence="2" key="2">
    <citation type="submission" date="2024-05" db="EMBL/GenBank/DDBJ databases">
        <title>Rhodohalobacter halophilus gen. nov., sp. nov., a moderately halophilic member of the family Balneolaceae.</title>
        <authorList>
            <person name="Xia J."/>
        </authorList>
    </citation>
    <scope>NUCLEOTIDE SEQUENCE</scope>
    <source>
        <strain evidence="2">WB101</strain>
    </source>
</reference>
<dbReference type="Proteomes" id="UP001165366">
    <property type="component" value="Unassembled WGS sequence"/>
</dbReference>
<organism evidence="2 3">
    <name type="scientific">Rhodohalobacter sulfatireducens</name>
    <dbReference type="NCBI Taxonomy" id="2911366"/>
    <lineage>
        <taxon>Bacteria</taxon>
        <taxon>Pseudomonadati</taxon>
        <taxon>Balneolota</taxon>
        <taxon>Balneolia</taxon>
        <taxon>Balneolales</taxon>
        <taxon>Balneolaceae</taxon>
        <taxon>Rhodohalobacter</taxon>
    </lineage>
</organism>
<evidence type="ECO:0008006" key="4">
    <source>
        <dbReference type="Google" id="ProtNLM"/>
    </source>
</evidence>